<keyword evidence="3" id="KW-0106">Calcium</keyword>
<comment type="cofactor">
    <cofactor evidence="3">
        <name>Ca(2+)</name>
        <dbReference type="ChEBI" id="CHEBI:29108"/>
    </cofactor>
    <text evidence="3">Binds 1 Ca(2+) ion per subunit.</text>
</comment>
<dbReference type="InterPro" id="IPR012347">
    <property type="entry name" value="Ferritin-like"/>
</dbReference>
<evidence type="ECO:0000256" key="1">
    <source>
        <dbReference type="ARBA" id="ARBA00007644"/>
    </source>
</evidence>
<feature type="binding site" evidence="3">
    <location>
        <position position="218"/>
    </location>
    <ligand>
        <name>Ca(2+)</name>
        <dbReference type="ChEBI" id="CHEBI:29108"/>
    </ligand>
</feature>
<feature type="binding site" evidence="2">
    <location>
        <position position="184"/>
    </location>
    <ligand>
        <name>Mn(2+)</name>
        <dbReference type="ChEBI" id="CHEBI:29035"/>
        <label>1</label>
    </ligand>
</feature>
<name>A0AA86IMP2_9ENTR</name>
<accession>A0AA86IMP2</accession>
<dbReference type="InterPro" id="IPR039377">
    <property type="entry name" value="Mn_catalase_dom"/>
</dbReference>
<feature type="binding site" evidence="3">
    <location>
        <position position="220"/>
    </location>
    <ligand>
        <name>Ca(2+)</name>
        <dbReference type="ChEBI" id="CHEBI:29108"/>
    </ligand>
</feature>
<keyword evidence="2" id="KW-0464">Manganese</keyword>
<dbReference type="CDD" id="cd01051">
    <property type="entry name" value="Mn_catalase"/>
    <property type="match status" value="1"/>
</dbReference>
<gene>
    <name evidence="4" type="ORF">ENKO_10050</name>
</gene>
<dbReference type="InterPro" id="IPR007760">
    <property type="entry name" value="Mn_catalase"/>
</dbReference>
<feature type="binding site" evidence="2">
    <location>
        <position position="68"/>
    </location>
    <ligand>
        <name>Mn(2+)</name>
        <dbReference type="ChEBI" id="CHEBI:29035"/>
        <label>1</label>
    </ligand>
</feature>
<reference evidence="4" key="1">
    <citation type="submission" date="2021-04" db="EMBL/GenBank/DDBJ databases">
        <title>Difference and commonality of drug resistance evolution in various bacteria. and drug sensitivity profiles.</title>
        <authorList>
            <person name="Maeda T."/>
            <person name="Shibai A."/>
            <person name="Kawada K."/>
            <person name="Kotani H."/>
            <person name="Tarusawa Y."/>
            <person name="Tanabe K."/>
            <person name="Furusawa C."/>
        </authorList>
    </citation>
    <scope>NUCLEOTIDE SEQUENCE</scope>
    <source>
        <strain evidence="4">JCM 8580</strain>
    </source>
</reference>
<proteinExistence type="inferred from homology"/>
<dbReference type="EMBL" id="AP024590">
    <property type="protein sequence ID" value="BCU54411.1"/>
    <property type="molecule type" value="Genomic_DNA"/>
</dbReference>
<dbReference type="Gene3D" id="1.20.1260.10">
    <property type="match status" value="1"/>
</dbReference>
<dbReference type="RefSeq" id="WP_088221481.1">
    <property type="nucleotide sequence ID" value="NZ_AP024590.1"/>
</dbReference>
<comment type="cofactor">
    <cofactor evidence="2">
        <name>Mn(2+)</name>
        <dbReference type="ChEBI" id="CHEBI:29035"/>
    </cofactor>
    <text evidence="2">Binds 2 manganese ions per subunit.</text>
</comment>
<dbReference type="AlphaFoldDB" id="A0AA86IMP2"/>
<feature type="binding site" evidence="2">
    <location>
        <position position="35"/>
    </location>
    <ligand>
        <name>Mn(2+)</name>
        <dbReference type="ChEBI" id="CHEBI:29035"/>
        <label>1</label>
    </ligand>
</feature>
<evidence type="ECO:0000256" key="2">
    <source>
        <dbReference type="PIRSR" id="PIRSR607760-1"/>
    </source>
</evidence>
<dbReference type="Pfam" id="PF05067">
    <property type="entry name" value="Mn_catalase"/>
    <property type="match status" value="1"/>
</dbReference>
<dbReference type="GO" id="GO:0046872">
    <property type="term" value="F:metal ion binding"/>
    <property type="evidence" value="ECO:0007669"/>
    <property type="project" value="UniProtKB-KW"/>
</dbReference>
<feature type="binding site" evidence="3">
    <location>
        <position position="56"/>
    </location>
    <ligand>
        <name>Ca(2+)</name>
        <dbReference type="ChEBI" id="CHEBI:29108"/>
    </ligand>
</feature>
<feature type="binding site" evidence="2">
    <location>
        <position position="151"/>
    </location>
    <ligand>
        <name>Mn(2+)</name>
        <dbReference type="ChEBI" id="CHEBI:29035"/>
        <label>1</label>
    </ligand>
</feature>
<organism evidence="4 5">
    <name type="scientific">Enterobacter kobei</name>
    <dbReference type="NCBI Taxonomy" id="208224"/>
    <lineage>
        <taxon>Bacteria</taxon>
        <taxon>Pseudomonadati</taxon>
        <taxon>Pseudomonadota</taxon>
        <taxon>Gammaproteobacteria</taxon>
        <taxon>Enterobacterales</taxon>
        <taxon>Enterobacteriaceae</taxon>
        <taxon>Enterobacter</taxon>
        <taxon>Enterobacter cloacae complex</taxon>
    </lineage>
</organism>
<sequence>MFRHVKQLQYTVRVAEPNPGLANLLLEQFGGPQGELAAACRYFTQGLSDDDPGRKDMLLDIATEELSHLEIIGTLVGMLNKGAKGELAEGTEKEAELYRSLTGRGNDSHITSLLYGGGTPLTNSAGVPWTAAYIDTIGEPTADLRSNIAAEARAKIIYERLINLTDDPGVKDALGFLMTREVAHQMSFEKALYSIRNNFPPGKLPPIEQYANTYFNMSEGEEVRGSWNSDENFNYVADPQPAVDGGDGKASVTLPAQQESDLLAMIKRTQSDPSINPVTGTDLGAVAEPIENNAAKKDV</sequence>
<evidence type="ECO:0000313" key="5">
    <source>
        <dbReference type="Proteomes" id="UP000682928"/>
    </source>
</evidence>
<protein>
    <submittedName>
        <fullName evidence="4">Mn-containing catalase</fullName>
    </submittedName>
</protein>
<comment type="similarity">
    <text evidence="1">Belongs to the manganese catalase family.</text>
</comment>
<feature type="binding site" evidence="3">
    <location>
        <position position="216"/>
    </location>
    <ligand>
        <name>Ca(2+)</name>
        <dbReference type="ChEBI" id="CHEBI:29108"/>
    </ligand>
</feature>
<keyword evidence="2" id="KW-0479">Metal-binding</keyword>
<evidence type="ECO:0000313" key="4">
    <source>
        <dbReference type="EMBL" id="BCU54411.1"/>
    </source>
</evidence>
<dbReference type="SUPFAM" id="SSF47240">
    <property type="entry name" value="Ferritin-like"/>
    <property type="match status" value="1"/>
</dbReference>
<dbReference type="Proteomes" id="UP000682928">
    <property type="component" value="Chromosome"/>
</dbReference>
<dbReference type="InterPro" id="IPR009078">
    <property type="entry name" value="Ferritin-like_SF"/>
</dbReference>
<evidence type="ECO:0000256" key="3">
    <source>
        <dbReference type="PIRSR" id="PIRSR607760-2"/>
    </source>
</evidence>
<feature type="binding site" evidence="2">
    <location>
        <position position="65"/>
    </location>
    <ligand>
        <name>Mn(2+)</name>
        <dbReference type="ChEBI" id="CHEBI:29035"/>
        <label>1</label>
    </ligand>
</feature>
<feature type="binding site" evidence="3">
    <location>
        <position position="60"/>
    </location>
    <ligand>
        <name>Ca(2+)</name>
        <dbReference type="ChEBI" id="CHEBI:29108"/>
    </ligand>
</feature>